<dbReference type="OrthoDB" id="2157530at2759"/>
<protein>
    <submittedName>
        <fullName evidence="1">Uncharacterized protein</fullName>
    </submittedName>
</protein>
<dbReference type="Pfam" id="PF26639">
    <property type="entry name" value="Het-6_barrel"/>
    <property type="match status" value="1"/>
</dbReference>
<gene>
    <name evidence="1" type="ORF">K444DRAFT_585359</name>
</gene>
<dbReference type="EMBL" id="KZ613783">
    <property type="protein sequence ID" value="PMD62266.1"/>
    <property type="molecule type" value="Genomic_DNA"/>
</dbReference>
<keyword evidence="2" id="KW-1185">Reference proteome</keyword>
<dbReference type="RefSeq" id="XP_024739170.1">
    <property type="nucleotide sequence ID" value="XM_024877913.1"/>
</dbReference>
<dbReference type="InParanoid" id="A0A2J6TGV7"/>
<name>A0A2J6TGV7_9HELO</name>
<dbReference type="AlphaFoldDB" id="A0A2J6TGV7"/>
<sequence>MDTIGESADRKVTSLRRASEADFKEYEGLLTHITNGTGWPVDTDKIYVALKTATLLRRFFITKDGRSGIGPARMEVGDEVYALKWSCCPPVLRSVGQISRYKLIGDCFLLGFMDGEAMVEFDSRPKVVYIE</sequence>
<proteinExistence type="predicted"/>
<reference evidence="1 2" key="1">
    <citation type="submission" date="2016-04" db="EMBL/GenBank/DDBJ databases">
        <title>A degradative enzymes factory behind the ericoid mycorrhizal symbiosis.</title>
        <authorList>
            <consortium name="DOE Joint Genome Institute"/>
            <person name="Martino E."/>
            <person name="Morin E."/>
            <person name="Grelet G."/>
            <person name="Kuo A."/>
            <person name="Kohler A."/>
            <person name="Daghino S."/>
            <person name="Barry K."/>
            <person name="Choi C."/>
            <person name="Cichocki N."/>
            <person name="Clum A."/>
            <person name="Copeland A."/>
            <person name="Hainaut M."/>
            <person name="Haridas S."/>
            <person name="Labutti K."/>
            <person name="Lindquist E."/>
            <person name="Lipzen A."/>
            <person name="Khouja H.-R."/>
            <person name="Murat C."/>
            <person name="Ohm R."/>
            <person name="Olson A."/>
            <person name="Spatafora J."/>
            <person name="Veneault-Fourrey C."/>
            <person name="Henrissat B."/>
            <person name="Grigoriev I."/>
            <person name="Martin F."/>
            <person name="Perotto S."/>
        </authorList>
    </citation>
    <scope>NUCLEOTIDE SEQUENCE [LARGE SCALE GENOMIC DNA]</scope>
    <source>
        <strain evidence="1 2">E</strain>
    </source>
</reference>
<organism evidence="1 2">
    <name type="scientific">Hyaloscypha bicolor E</name>
    <dbReference type="NCBI Taxonomy" id="1095630"/>
    <lineage>
        <taxon>Eukaryota</taxon>
        <taxon>Fungi</taxon>
        <taxon>Dikarya</taxon>
        <taxon>Ascomycota</taxon>
        <taxon>Pezizomycotina</taxon>
        <taxon>Leotiomycetes</taxon>
        <taxon>Helotiales</taxon>
        <taxon>Hyaloscyphaceae</taxon>
        <taxon>Hyaloscypha</taxon>
        <taxon>Hyaloscypha bicolor</taxon>
    </lineage>
</organism>
<dbReference type="GeneID" id="36585990"/>
<accession>A0A2J6TGV7</accession>
<evidence type="ECO:0000313" key="2">
    <source>
        <dbReference type="Proteomes" id="UP000235371"/>
    </source>
</evidence>
<dbReference type="Proteomes" id="UP000235371">
    <property type="component" value="Unassembled WGS sequence"/>
</dbReference>
<evidence type="ECO:0000313" key="1">
    <source>
        <dbReference type="EMBL" id="PMD62266.1"/>
    </source>
</evidence>